<sequence>MLPSIDLVKAALVVDPVMDIYKWRCAGWALPLSLGFGMLKFPLISDKEDLLPMADIVTPNVKEASALLGMRVATVADMRSAAKLLHNLGPRNVLVKGGDLHDSSDAIDIFLMVKLSSCF</sequence>
<evidence type="ECO:0000313" key="1">
    <source>
        <dbReference type="EMBL" id="KAJ0092996.1"/>
    </source>
</evidence>
<dbReference type="EMBL" id="CM047903">
    <property type="protein sequence ID" value="KAJ0092996.1"/>
    <property type="molecule type" value="Genomic_DNA"/>
</dbReference>
<protein>
    <submittedName>
        <fullName evidence="1">Uncharacterized protein</fullName>
    </submittedName>
</protein>
<accession>A0ACC1B228</accession>
<name>A0ACC1B228_9ROSI</name>
<gene>
    <name evidence="1" type="ORF">Patl1_25217</name>
</gene>
<organism evidence="1 2">
    <name type="scientific">Pistacia atlantica</name>
    <dbReference type="NCBI Taxonomy" id="434234"/>
    <lineage>
        <taxon>Eukaryota</taxon>
        <taxon>Viridiplantae</taxon>
        <taxon>Streptophyta</taxon>
        <taxon>Embryophyta</taxon>
        <taxon>Tracheophyta</taxon>
        <taxon>Spermatophyta</taxon>
        <taxon>Magnoliopsida</taxon>
        <taxon>eudicotyledons</taxon>
        <taxon>Gunneridae</taxon>
        <taxon>Pentapetalae</taxon>
        <taxon>rosids</taxon>
        <taxon>malvids</taxon>
        <taxon>Sapindales</taxon>
        <taxon>Anacardiaceae</taxon>
        <taxon>Pistacia</taxon>
    </lineage>
</organism>
<proteinExistence type="predicted"/>
<dbReference type="Proteomes" id="UP001164250">
    <property type="component" value="Chromosome 7"/>
</dbReference>
<reference evidence="2" key="1">
    <citation type="journal article" date="2023" name="G3 (Bethesda)">
        <title>Genome assembly and association tests identify interacting loci associated with vigor, precocity, and sex in interspecific pistachio rootstocks.</title>
        <authorList>
            <person name="Palmer W."/>
            <person name="Jacygrad E."/>
            <person name="Sagayaradj S."/>
            <person name="Cavanaugh K."/>
            <person name="Han R."/>
            <person name="Bertier L."/>
            <person name="Beede B."/>
            <person name="Kafkas S."/>
            <person name="Golino D."/>
            <person name="Preece J."/>
            <person name="Michelmore R."/>
        </authorList>
    </citation>
    <scope>NUCLEOTIDE SEQUENCE [LARGE SCALE GENOMIC DNA]</scope>
</reference>
<evidence type="ECO:0000313" key="2">
    <source>
        <dbReference type="Proteomes" id="UP001164250"/>
    </source>
</evidence>
<comment type="caution">
    <text evidence="1">The sequence shown here is derived from an EMBL/GenBank/DDBJ whole genome shotgun (WGS) entry which is preliminary data.</text>
</comment>
<keyword evidence="2" id="KW-1185">Reference proteome</keyword>